<feature type="transmembrane region" description="Helical" evidence="1">
    <location>
        <begin position="167"/>
        <end position="190"/>
    </location>
</feature>
<accession>A0ABT6MZK1</accession>
<sequence>MVAVSAPASSAPPAAVPIRRIGPADLRISLRMGWDDFLAMRGDLLFVALIYPLVGLVTAFLALDGLPLHLFFPLAAGLSLMGPLVAVGFYELARRREAGLESGWSHFFDPLRSASFGSLLGIAIGMIALFGSWVYVAGAIHDAFMTNVPPPSVGAFLSRLFGTAEGWQMMIVGNLVGLAYAIVTLALTWVAMPMLVDRPTDSWTAISTSLRAMAANPMMAARWGLTVAVLLVLGSIPAFVGLAVVLPWLGYATWHLYTRVIDRDAWARA</sequence>
<protein>
    <submittedName>
        <fullName evidence="2">DUF2189 domain-containing protein</fullName>
    </submittedName>
</protein>
<evidence type="ECO:0000256" key="1">
    <source>
        <dbReference type="SAM" id="Phobius"/>
    </source>
</evidence>
<keyword evidence="1" id="KW-0472">Membrane</keyword>
<proteinExistence type="predicted"/>
<gene>
    <name evidence="2" type="ORF">QGN17_07050</name>
</gene>
<keyword evidence="1" id="KW-1133">Transmembrane helix</keyword>
<comment type="caution">
    <text evidence="2">The sequence shown here is derived from an EMBL/GenBank/DDBJ whole genome shotgun (WGS) entry which is preliminary data.</text>
</comment>
<feature type="transmembrane region" description="Helical" evidence="1">
    <location>
        <begin position="44"/>
        <end position="63"/>
    </location>
</feature>
<dbReference type="RefSeq" id="WP_281043785.1">
    <property type="nucleotide sequence ID" value="NZ_JARYGZ010000001.1"/>
</dbReference>
<feature type="transmembrane region" description="Helical" evidence="1">
    <location>
        <begin position="223"/>
        <end position="249"/>
    </location>
</feature>
<feature type="transmembrane region" description="Helical" evidence="1">
    <location>
        <begin position="114"/>
        <end position="136"/>
    </location>
</feature>
<dbReference type="Proteomes" id="UP001160625">
    <property type="component" value="Unassembled WGS sequence"/>
</dbReference>
<organism evidence="2 3">
    <name type="scientific">Sphingomonas oryzagri</name>
    <dbReference type="NCBI Taxonomy" id="3042314"/>
    <lineage>
        <taxon>Bacteria</taxon>
        <taxon>Pseudomonadati</taxon>
        <taxon>Pseudomonadota</taxon>
        <taxon>Alphaproteobacteria</taxon>
        <taxon>Sphingomonadales</taxon>
        <taxon>Sphingomonadaceae</taxon>
        <taxon>Sphingomonas</taxon>
    </lineage>
</organism>
<evidence type="ECO:0000313" key="2">
    <source>
        <dbReference type="EMBL" id="MDH7638485.1"/>
    </source>
</evidence>
<keyword evidence="3" id="KW-1185">Reference proteome</keyword>
<dbReference type="InterPro" id="IPR018692">
    <property type="entry name" value="DUF2189"/>
</dbReference>
<dbReference type="EMBL" id="JARYGZ010000001">
    <property type="protein sequence ID" value="MDH7638485.1"/>
    <property type="molecule type" value="Genomic_DNA"/>
</dbReference>
<dbReference type="Pfam" id="PF09955">
    <property type="entry name" value="DUF2189"/>
    <property type="match status" value="1"/>
</dbReference>
<evidence type="ECO:0000313" key="3">
    <source>
        <dbReference type="Proteomes" id="UP001160625"/>
    </source>
</evidence>
<reference evidence="2" key="1">
    <citation type="submission" date="2023-04" db="EMBL/GenBank/DDBJ databases">
        <title>Sphingomonas sp. MAHUQ-71 isolated from rice field.</title>
        <authorList>
            <person name="Huq M.A."/>
        </authorList>
    </citation>
    <scope>NUCLEOTIDE SEQUENCE</scope>
    <source>
        <strain evidence="2">MAHUQ-71</strain>
    </source>
</reference>
<feature type="transmembrane region" description="Helical" evidence="1">
    <location>
        <begin position="69"/>
        <end position="93"/>
    </location>
</feature>
<keyword evidence="1" id="KW-0812">Transmembrane</keyword>
<name>A0ABT6MZK1_9SPHN</name>